<sequence length="429" mass="47632">MARALDDPPATLYALIAGGTRDGGPTSFLYRISPEALYEWTFVSTIGTIPKRLSASGGCYDFGSNWEVTNFVSFSDPDSAGPKESQLDFLVMSVEGMTEATVPSGHTEFRRDHKQMWMCVTAEPGQAKRIEMAYRYGGFLDHGCYYAGNSFRDPKTQCHVILGWLVEEDLSLQRKQAQGWSGMLSLPRILKLQRLENVVEPLDSNMESLKSFGVQKMGPQTYNLTTLCAVPDDRLQALRERHQSLAPRALLPGTMDGLKLARGSCWELNASFEVPTEIEAVGLILQHSKDDSTIRTVIMYQPPTETLSITRRHSTAHTDINTSEETAQHNLFQFLNSSSSELADADDAFSSTPTSTHQEPLSLRVFFDVSALEVFANERTAISTRVYPASGACYSISPFVTGNIECKKTKCYSIQDAQKESFENGECFN</sequence>
<dbReference type="SMART" id="SM00640">
    <property type="entry name" value="Glyco_32"/>
    <property type="match status" value="1"/>
</dbReference>
<dbReference type="PANTHER" id="PTHR42800">
    <property type="entry name" value="EXOINULINASE INUD (AFU_ORTHOLOGUE AFUA_5G00480)"/>
    <property type="match status" value="1"/>
</dbReference>
<keyword evidence="8" id="KW-1185">Reference proteome</keyword>
<comment type="caution">
    <text evidence="7">The sequence shown here is derived from an EMBL/GenBank/DDBJ whole genome shotgun (WGS) entry which is preliminary data.</text>
</comment>
<dbReference type="Gene3D" id="2.60.120.560">
    <property type="entry name" value="Exo-inulinase, domain 1"/>
    <property type="match status" value="1"/>
</dbReference>
<evidence type="ECO:0000259" key="5">
    <source>
        <dbReference type="Pfam" id="PF00251"/>
    </source>
</evidence>
<evidence type="ECO:0000256" key="4">
    <source>
        <dbReference type="RuleBase" id="RU362110"/>
    </source>
</evidence>
<evidence type="ECO:0000259" key="6">
    <source>
        <dbReference type="Pfam" id="PF08244"/>
    </source>
</evidence>
<dbReference type="EMBL" id="JAQQWP010000010">
    <property type="protein sequence ID" value="KAK8096872.1"/>
    <property type="molecule type" value="Genomic_DNA"/>
</dbReference>
<feature type="domain" description="Glycosyl hydrolase family 32 N-terminal" evidence="5">
    <location>
        <begin position="14"/>
        <end position="194"/>
    </location>
</feature>
<protein>
    <recommendedName>
        <fullName evidence="9">Glycosyl hydrolase family 32 C-terminal domain-containing protein</fullName>
    </recommendedName>
</protein>
<dbReference type="InterPro" id="IPR013320">
    <property type="entry name" value="ConA-like_dom_sf"/>
</dbReference>
<evidence type="ECO:0000313" key="7">
    <source>
        <dbReference type="EMBL" id="KAK8096872.1"/>
    </source>
</evidence>
<dbReference type="SUPFAM" id="SSF75005">
    <property type="entry name" value="Arabinanase/levansucrase/invertase"/>
    <property type="match status" value="1"/>
</dbReference>
<dbReference type="PANTHER" id="PTHR42800:SF3">
    <property type="entry name" value="GLYCOSYL HYDROLASE FAMILY 32 N-TERMINAL DOMAIN-CONTAINING PROTEIN"/>
    <property type="match status" value="1"/>
</dbReference>
<dbReference type="GO" id="GO:0005737">
    <property type="term" value="C:cytoplasm"/>
    <property type="evidence" value="ECO:0007669"/>
    <property type="project" value="TreeGrafter"/>
</dbReference>
<dbReference type="AlphaFoldDB" id="A0AAW0QA21"/>
<dbReference type="InterPro" id="IPR013189">
    <property type="entry name" value="Glyco_hydro_32_C"/>
</dbReference>
<dbReference type="GO" id="GO:0005987">
    <property type="term" value="P:sucrose catabolic process"/>
    <property type="evidence" value="ECO:0007669"/>
    <property type="project" value="TreeGrafter"/>
</dbReference>
<evidence type="ECO:0000256" key="3">
    <source>
        <dbReference type="ARBA" id="ARBA00023295"/>
    </source>
</evidence>
<gene>
    <name evidence="7" type="ORF">PG999_012816</name>
</gene>
<dbReference type="Pfam" id="PF08244">
    <property type="entry name" value="Glyco_hydro_32C"/>
    <property type="match status" value="1"/>
</dbReference>
<dbReference type="InterPro" id="IPR023296">
    <property type="entry name" value="Glyco_hydro_beta-prop_sf"/>
</dbReference>
<reference evidence="7 8" key="1">
    <citation type="submission" date="2023-01" db="EMBL/GenBank/DDBJ databases">
        <title>Analysis of 21 Apiospora genomes using comparative genomics revels a genus with tremendous synthesis potential of carbohydrate active enzymes and secondary metabolites.</title>
        <authorList>
            <person name="Sorensen T."/>
        </authorList>
    </citation>
    <scope>NUCLEOTIDE SEQUENCE [LARGE SCALE GENOMIC DNA]</scope>
    <source>
        <strain evidence="7 8">CBS 117206</strain>
    </source>
</reference>
<dbReference type="GO" id="GO:0004575">
    <property type="term" value="F:sucrose alpha-glucosidase activity"/>
    <property type="evidence" value="ECO:0007669"/>
    <property type="project" value="TreeGrafter"/>
</dbReference>
<feature type="domain" description="Glycosyl hydrolase family 32 C-terminal" evidence="6">
    <location>
        <begin position="251"/>
        <end position="409"/>
    </location>
</feature>
<keyword evidence="3 4" id="KW-0326">Glycosidase</keyword>
<dbReference type="Gene3D" id="2.115.10.20">
    <property type="entry name" value="Glycosyl hydrolase domain, family 43"/>
    <property type="match status" value="1"/>
</dbReference>
<dbReference type="InterPro" id="IPR001362">
    <property type="entry name" value="Glyco_hydro_32"/>
</dbReference>
<name>A0AAW0QA21_9PEZI</name>
<accession>A0AAW0QA21</accession>
<dbReference type="InterPro" id="IPR013148">
    <property type="entry name" value="Glyco_hydro_32_N"/>
</dbReference>
<dbReference type="Proteomes" id="UP001392437">
    <property type="component" value="Unassembled WGS sequence"/>
</dbReference>
<evidence type="ECO:0008006" key="9">
    <source>
        <dbReference type="Google" id="ProtNLM"/>
    </source>
</evidence>
<comment type="similarity">
    <text evidence="1 4">Belongs to the glycosyl hydrolase 32 family.</text>
</comment>
<dbReference type="Pfam" id="PF00251">
    <property type="entry name" value="Glyco_hydro_32N"/>
    <property type="match status" value="1"/>
</dbReference>
<evidence type="ECO:0000256" key="1">
    <source>
        <dbReference type="ARBA" id="ARBA00009902"/>
    </source>
</evidence>
<organism evidence="7 8">
    <name type="scientific">Apiospora kogelbergensis</name>
    <dbReference type="NCBI Taxonomy" id="1337665"/>
    <lineage>
        <taxon>Eukaryota</taxon>
        <taxon>Fungi</taxon>
        <taxon>Dikarya</taxon>
        <taxon>Ascomycota</taxon>
        <taxon>Pezizomycotina</taxon>
        <taxon>Sordariomycetes</taxon>
        <taxon>Xylariomycetidae</taxon>
        <taxon>Amphisphaeriales</taxon>
        <taxon>Apiosporaceae</taxon>
        <taxon>Apiospora</taxon>
    </lineage>
</organism>
<evidence type="ECO:0000256" key="2">
    <source>
        <dbReference type="ARBA" id="ARBA00022801"/>
    </source>
</evidence>
<proteinExistence type="inferred from homology"/>
<evidence type="ECO:0000313" key="8">
    <source>
        <dbReference type="Proteomes" id="UP001392437"/>
    </source>
</evidence>
<keyword evidence="2 4" id="KW-0378">Hydrolase</keyword>
<dbReference type="SUPFAM" id="SSF49899">
    <property type="entry name" value="Concanavalin A-like lectins/glucanases"/>
    <property type="match status" value="1"/>
</dbReference>